<keyword evidence="2" id="KW-1185">Reference proteome</keyword>
<dbReference type="EMBL" id="BANB01000020">
    <property type="protein sequence ID" value="GAN75901.1"/>
    <property type="molecule type" value="Genomic_DNA"/>
</dbReference>
<evidence type="ECO:0000313" key="1">
    <source>
        <dbReference type="EMBL" id="GAN75901.1"/>
    </source>
</evidence>
<organism evidence="1 2">
    <name type="scientific">Acidisphaera rubrifaciens HS-AP3</name>
    <dbReference type="NCBI Taxonomy" id="1231350"/>
    <lineage>
        <taxon>Bacteria</taxon>
        <taxon>Pseudomonadati</taxon>
        <taxon>Pseudomonadota</taxon>
        <taxon>Alphaproteobacteria</taxon>
        <taxon>Acetobacterales</taxon>
        <taxon>Acetobacteraceae</taxon>
        <taxon>Acidisphaera</taxon>
    </lineage>
</organism>
<gene>
    <name evidence="1" type="ORF">Asru_0020_04</name>
</gene>
<comment type="caution">
    <text evidence="1">The sequence shown here is derived from an EMBL/GenBank/DDBJ whole genome shotgun (WGS) entry which is preliminary data.</text>
</comment>
<proteinExistence type="predicted"/>
<dbReference type="AlphaFoldDB" id="A0A0D6P3I4"/>
<accession>A0A0D6P3I4</accession>
<name>A0A0D6P3I4_9PROT</name>
<evidence type="ECO:0000313" key="2">
    <source>
        <dbReference type="Proteomes" id="UP000032680"/>
    </source>
</evidence>
<reference evidence="1 2" key="1">
    <citation type="submission" date="2012-11" db="EMBL/GenBank/DDBJ databases">
        <title>Whole genome sequence of Acidisphaera rubrifaciens HS-AP3.</title>
        <authorList>
            <person name="Azuma Y."/>
            <person name="Higashiura N."/>
            <person name="Hirakawa H."/>
            <person name="Matsushita K."/>
        </authorList>
    </citation>
    <scope>NUCLEOTIDE SEQUENCE [LARGE SCALE GENOMIC DNA]</scope>
    <source>
        <strain evidence="1 2">HS-AP3</strain>
    </source>
</reference>
<dbReference type="Proteomes" id="UP000032680">
    <property type="component" value="Unassembled WGS sequence"/>
</dbReference>
<sequence length="103" mass="11381">MVKRLVATTRDALLRTRVHDIGDGHDLDPDSLAYLYVVQQRRRLILAEQLARLRQSGLVALPYRTAVVLVRAVDLWIANQIIASLINEHALLAACGEQAAGTV</sequence>
<protein>
    <submittedName>
        <fullName evidence="1">Uncharacterized protein</fullName>
    </submittedName>
</protein>